<reference evidence="5 6" key="1">
    <citation type="submission" date="2018-02" db="EMBL/GenBank/DDBJ databases">
        <title>Novel Leptospira species isolated from soil and water in Japan.</title>
        <authorList>
            <person name="Nakao R."/>
            <person name="Masuzawa T."/>
        </authorList>
    </citation>
    <scope>NUCLEOTIDE SEQUENCE [LARGE SCALE GENOMIC DNA]</scope>
    <source>
        <strain evidence="5 6">YH101</strain>
    </source>
</reference>
<keyword evidence="6" id="KW-1185">Reference proteome</keyword>
<evidence type="ECO:0000313" key="6">
    <source>
        <dbReference type="Proteomes" id="UP000245133"/>
    </source>
</evidence>
<gene>
    <name evidence="5" type="ORF">LPTSP4_33380</name>
</gene>
<dbReference type="GO" id="GO:0009055">
    <property type="term" value="F:electron transfer activity"/>
    <property type="evidence" value="ECO:0007669"/>
    <property type="project" value="InterPro"/>
</dbReference>
<evidence type="ECO:0000256" key="2">
    <source>
        <dbReference type="ARBA" id="ARBA00023004"/>
    </source>
</evidence>
<accession>A0A2P2E4J1</accession>
<dbReference type="Gene3D" id="3.30.70.20">
    <property type="match status" value="1"/>
</dbReference>
<dbReference type="PROSITE" id="PS00198">
    <property type="entry name" value="4FE4S_FER_1"/>
    <property type="match status" value="1"/>
</dbReference>
<dbReference type="OrthoDB" id="9767754at2"/>
<proteinExistence type="predicted"/>
<dbReference type="EMBL" id="BFBB01000008">
    <property type="protein sequence ID" value="GBF51800.1"/>
    <property type="molecule type" value="Genomic_DNA"/>
</dbReference>
<name>A0A2P2E4J1_9LEPT</name>
<feature type="domain" description="4Fe-4S ferredoxin-type" evidence="4">
    <location>
        <begin position="351"/>
        <end position="379"/>
    </location>
</feature>
<dbReference type="GO" id="GO:0051539">
    <property type="term" value="F:4 iron, 4 sulfur cluster binding"/>
    <property type="evidence" value="ECO:0007669"/>
    <property type="project" value="InterPro"/>
</dbReference>
<dbReference type="AlphaFoldDB" id="A0A2P2E4J1"/>
<dbReference type="InterPro" id="IPR010208">
    <property type="entry name" value="Ion_transpt_RnfC/RsxC"/>
</dbReference>
<dbReference type="GO" id="GO:0046872">
    <property type="term" value="F:metal ion binding"/>
    <property type="evidence" value="ECO:0007669"/>
    <property type="project" value="UniProtKB-KW"/>
</dbReference>
<evidence type="ECO:0000313" key="5">
    <source>
        <dbReference type="EMBL" id="GBF51800.1"/>
    </source>
</evidence>
<dbReference type="PROSITE" id="PS51379">
    <property type="entry name" value="4FE4S_FER_2"/>
    <property type="match status" value="1"/>
</dbReference>
<dbReference type="PANTHER" id="PTHR43034:SF2">
    <property type="entry name" value="ION-TRANSLOCATING OXIDOREDUCTASE COMPLEX SUBUNIT C"/>
    <property type="match status" value="1"/>
</dbReference>
<dbReference type="InterPro" id="IPR017896">
    <property type="entry name" value="4Fe4S_Fe-S-bd"/>
</dbReference>
<evidence type="ECO:0000256" key="1">
    <source>
        <dbReference type="ARBA" id="ARBA00022723"/>
    </source>
</evidence>
<dbReference type="PANTHER" id="PTHR43034">
    <property type="entry name" value="ION-TRANSLOCATING OXIDOREDUCTASE COMPLEX SUBUNIT C"/>
    <property type="match status" value="1"/>
</dbReference>
<dbReference type="SUPFAM" id="SSF46548">
    <property type="entry name" value="alpha-helical ferredoxin"/>
    <property type="match status" value="1"/>
</dbReference>
<dbReference type="InterPro" id="IPR017900">
    <property type="entry name" value="4Fe4S_Fe_S_CS"/>
</dbReference>
<organism evidence="5 6">
    <name type="scientific">Leptospira ryugenii</name>
    <dbReference type="NCBI Taxonomy" id="1917863"/>
    <lineage>
        <taxon>Bacteria</taxon>
        <taxon>Pseudomonadati</taxon>
        <taxon>Spirochaetota</taxon>
        <taxon>Spirochaetia</taxon>
        <taxon>Leptospirales</taxon>
        <taxon>Leptospiraceae</taxon>
        <taxon>Leptospira</taxon>
    </lineage>
</organism>
<keyword evidence="2" id="KW-0408">Iron</keyword>
<keyword evidence="1" id="KW-0479">Metal-binding</keyword>
<comment type="caution">
    <text evidence="5">The sequence shown here is derived from an EMBL/GenBank/DDBJ whole genome shotgun (WGS) entry which is preliminary data.</text>
</comment>
<evidence type="ECO:0000256" key="3">
    <source>
        <dbReference type="ARBA" id="ARBA00023014"/>
    </source>
</evidence>
<dbReference type="Proteomes" id="UP000245133">
    <property type="component" value="Unassembled WGS sequence"/>
</dbReference>
<protein>
    <recommendedName>
        <fullName evidence="4">4Fe-4S ferredoxin-type domain-containing protein</fullName>
    </recommendedName>
</protein>
<dbReference type="RefSeq" id="WP_108978097.1">
    <property type="nucleotide sequence ID" value="NZ_BFBB01000008.1"/>
</dbReference>
<sequence>MNFPKLPRTFTRKLHKTENRRERTIQGQFVIPVPTGVVIEGDFPRRVELGDTLVFTDQMRILAPVHGIVTKSEDGSFFYVQQDGAWKTNSPLQIPELNLESLLAECTKGALASLDFPDCPLDQYFRSFSPQTSFDIYLAPYSRYHFLPFSEMLWQEMPEACQDFPILLQKIFPKANILSFLRANTDDYAHPDGIPEYFLSKERKCNIIDAKKDISDRKILYLGPETIYHILRKLYYGEPFTKRHLYICLVDKSGRIDTVQRYYLLTNGQSLEFLSKDMENRYKVASFQSMFESVESIDIQSMGFFNIYRHSILLLYERKPVKRSAFACIDCFECNSYCPTKANPFALVKHRNDEFVKEDCVDCGICTLYCPAGIDLRTMIQLEKSA</sequence>
<evidence type="ECO:0000259" key="4">
    <source>
        <dbReference type="PROSITE" id="PS51379"/>
    </source>
</evidence>
<keyword evidence="3" id="KW-0411">Iron-sulfur</keyword>
<dbReference type="GO" id="GO:0016020">
    <property type="term" value="C:membrane"/>
    <property type="evidence" value="ECO:0007669"/>
    <property type="project" value="InterPro"/>
</dbReference>